<dbReference type="OrthoDB" id="5237428at2759"/>
<evidence type="ECO:0000313" key="2">
    <source>
        <dbReference type="EMBL" id="OIW27072.1"/>
    </source>
</evidence>
<dbReference type="AlphaFoldDB" id="A0A1J7JBD0"/>
<evidence type="ECO:0000256" key="1">
    <source>
        <dbReference type="SAM" id="MobiDB-lite"/>
    </source>
</evidence>
<evidence type="ECO:0000313" key="3">
    <source>
        <dbReference type="Proteomes" id="UP000182658"/>
    </source>
</evidence>
<accession>A0A1J7JBD0</accession>
<proteinExistence type="predicted"/>
<keyword evidence="3" id="KW-1185">Reference proteome</keyword>
<reference evidence="2 3" key="1">
    <citation type="submission" date="2016-10" db="EMBL/GenBank/DDBJ databases">
        <title>Draft genome sequence of Coniochaeta ligniaria NRRL30616, a lignocellulolytic fungus for bioabatement of inhibitors in plant biomass hydrolysates.</title>
        <authorList>
            <consortium name="DOE Joint Genome Institute"/>
            <person name="Jimenez D.J."/>
            <person name="Hector R.E."/>
            <person name="Riley R."/>
            <person name="Sun H."/>
            <person name="Grigoriev I.V."/>
            <person name="Van Elsas J.D."/>
            <person name="Nichols N.N."/>
        </authorList>
    </citation>
    <scope>NUCLEOTIDE SEQUENCE [LARGE SCALE GENOMIC DNA]</scope>
    <source>
        <strain evidence="2 3">NRRL 30616</strain>
    </source>
</reference>
<dbReference type="InParanoid" id="A0A1J7JBD0"/>
<name>A0A1J7JBD0_9PEZI</name>
<sequence length="584" mass="67573">MEQHQSRLLALPRELRDLIYREYVRSGTEDGYTYDFEAGKLRTADGLPIDLNLVYTCRLVAAEMEGLALRLQPITFSTLYSEDVRVRAGFWDLIINSAPVEDEGYCLREFASKMTPEMVQEVARRYHDTHFFAIVSRMHTRNFRLRHTGYPIPSDQTFGEVPSVYRRMARDVMQLGVNDPAIYEDLAVRPEIRRERCDPAVCVGLGEEPWVLWKIPTASELDALADQVSEVDEDVWKRETYQSRDKGWGKCRFSAAAAAIHFLSSNPRIRRHIHNIILHEDRESVARPECHAQGLITFCRENPHLRVERRVSLWKNLFLTCYPNWGGSHGSNHLWLAHHRASKHRIRLQADYVTRRVAEYIVEASVPEMPAAITLVLDGDPLPELASHIFRDAVQRDAAWQTALDRTFSAARGAHPDDVFYKRAMACFFFVGFPEVLRAMCLQHQHQRQRARKAPAGRGPRDGDVSPPPPPCHVRCNFDPGEPWDDTRVAAETEETIRRRDAGVEKWWDEQEEEEFYEDPNVEIPQWWEGLLGAEKWEVLWGREDVSYQTTPPLPEYHLLYDETVLPGPLPWEPEPHFAGLYLN</sequence>
<dbReference type="Proteomes" id="UP000182658">
    <property type="component" value="Unassembled WGS sequence"/>
</dbReference>
<feature type="region of interest" description="Disordered" evidence="1">
    <location>
        <begin position="448"/>
        <end position="470"/>
    </location>
</feature>
<protein>
    <submittedName>
        <fullName evidence="2">Uncharacterized protein</fullName>
    </submittedName>
</protein>
<gene>
    <name evidence="2" type="ORF">CONLIGDRAFT_495180</name>
</gene>
<dbReference type="EMBL" id="KV875100">
    <property type="protein sequence ID" value="OIW27072.1"/>
    <property type="molecule type" value="Genomic_DNA"/>
</dbReference>
<organism evidence="2 3">
    <name type="scientific">Coniochaeta ligniaria NRRL 30616</name>
    <dbReference type="NCBI Taxonomy" id="1408157"/>
    <lineage>
        <taxon>Eukaryota</taxon>
        <taxon>Fungi</taxon>
        <taxon>Dikarya</taxon>
        <taxon>Ascomycota</taxon>
        <taxon>Pezizomycotina</taxon>
        <taxon>Sordariomycetes</taxon>
        <taxon>Sordariomycetidae</taxon>
        <taxon>Coniochaetales</taxon>
        <taxon>Coniochaetaceae</taxon>
        <taxon>Coniochaeta</taxon>
    </lineage>
</organism>